<dbReference type="Gene3D" id="6.10.340.10">
    <property type="match status" value="1"/>
</dbReference>
<dbReference type="EC" id="2.7.13.3" evidence="4"/>
<sequence>MIRRRSIRSVLFATYSVIIALILSISLLLFYLWSSDTLRKQALDSISGTSRSVQEKLDFEIQKMDTVSQNILYSNLVKERFLVFTGKSPADEGLSPAENVTQATKELAEILVAANGPALPAQQINLYDFAGNMFGSGFDNRRAKVDLRGKSWYRAVMGENDGKVMTTPEIDEQLINVLPTSEEPYSISLLRLFSDRYNAPEGIVEVKQSLRNLFKGLNLSRQDRVIVYTDAGELIYPAGKGFDAERQSIRQFLAHPEGGTTENPETGEPELFQVSRSEYTGWNSAVIRPEKTFSAPLRTFTSLFVLFAACILLLAILLTYWAAQRITKPIARLHRFIKTTDLSGLASPAPIELSSGLNELDRLQLAFGKMGERLRYSMEQLMQAQKQQLQARMLALQSQMNPHFLYNTLATIGVMAEENMNREIVEMIENLSDLMRYISSDDASDVNLETELAHTEKFLRCVGFRYGSRLTYQIDSDPATRNIQTSKLIIQPLVENAVKYSTKAVPPWHIWVRVYSEGELWFAEVRDNGPGFEEGRLEEIRKSIEKIEQSGQTPSLKVEGMGLLNVYIRLKIMYGPRMSFHIENAPQGGAIVTIGGAQTPGGNDK</sequence>
<gene>
    <name evidence="4" type="ORF">ACFPPD_17590</name>
</gene>
<dbReference type="SUPFAM" id="SSF55874">
    <property type="entry name" value="ATPase domain of HSP90 chaperone/DNA topoisomerase II/histidine kinase"/>
    <property type="match status" value="1"/>
</dbReference>
<dbReference type="PANTHER" id="PTHR34220:SF7">
    <property type="entry name" value="SENSOR HISTIDINE KINASE YPDA"/>
    <property type="match status" value="1"/>
</dbReference>
<feature type="transmembrane region" description="Helical" evidence="1">
    <location>
        <begin position="300"/>
        <end position="323"/>
    </location>
</feature>
<proteinExistence type="predicted"/>
<evidence type="ECO:0000313" key="4">
    <source>
        <dbReference type="EMBL" id="MFC5470507.1"/>
    </source>
</evidence>
<dbReference type="GO" id="GO:0004673">
    <property type="term" value="F:protein histidine kinase activity"/>
    <property type="evidence" value="ECO:0007669"/>
    <property type="project" value="UniProtKB-EC"/>
</dbReference>
<protein>
    <submittedName>
        <fullName evidence="4">Sensor histidine kinase</fullName>
        <ecNumber evidence="4">2.7.13.3</ecNumber>
    </submittedName>
</protein>
<evidence type="ECO:0000256" key="1">
    <source>
        <dbReference type="SAM" id="Phobius"/>
    </source>
</evidence>
<dbReference type="InterPro" id="IPR010559">
    <property type="entry name" value="Sig_transdc_His_kin_internal"/>
</dbReference>
<accession>A0ABW0LZQ3</accession>
<evidence type="ECO:0000313" key="5">
    <source>
        <dbReference type="Proteomes" id="UP001596105"/>
    </source>
</evidence>
<dbReference type="EMBL" id="JBHSMH010000066">
    <property type="protein sequence ID" value="MFC5470507.1"/>
    <property type="molecule type" value="Genomic_DNA"/>
</dbReference>
<dbReference type="RefSeq" id="WP_209749718.1">
    <property type="nucleotide sequence ID" value="NZ_JBHSMH010000066.1"/>
</dbReference>
<name>A0ABW0LZQ3_9BACL</name>
<comment type="caution">
    <text evidence="4">The sequence shown here is derived from an EMBL/GenBank/DDBJ whole genome shotgun (WGS) entry which is preliminary data.</text>
</comment>
<keyword evidence="4" id="KW-0808">Transferase</keyword>
<dbReference type="InterPro" id="IPR036890">
    <property type="entry name" value="HATPase_C_sf"/>
</dbReference>
<feature type="domain" description="Signal transduction histidine kinase internal region" evidence="3">
    <location>
        <begin position="391"/>
        <end position="470"/>
    </location>
</feature>
<dbReference type="InterPro" id="IPR050640">
    <property type="entry name" value="Bact_2-comp_sensor_kinase"/>
</dbReference>
<dbReference type="Pfam" id="PF06580">
    <property type="entry name" value="His_kinase"/>
    <property type="match status" value="1"/>
</dbReference>
<feature type="domain" description="Histidine kinase/HSP90-like ATPase" evidence="2">
    <location>
        <begin position="488"/>
        <end position="594"/>
    </location>
</feature>
<dbReference type="Proteomes" id="UP001596105">
    <property type="component" value="Unassembled WGS sequence"/>
</dbReference>
<keyword evidence="4" id="KW-0418">Kinase</keyword>
<evidence type="ECO:0000259" key="3">
    <source>
        <dbReference type="Pfam" id="PF06580"/>
    </source>
</evidence>
<reference evidence="5" key="1">
    <citation type="journal article" date="2019" name="Int. J. Syst. Evol. Microbiol.">
        <title>The Global Catalogue of Microorganisms (GCM) 10K type strain sequencing project: providing services to taxonomists for standard genome sequencing and annotation.</title>
        <authorList>
            <consortium name="The Broad Institute Genomics Platform"/>
            <consortium name="The Broad Institute Genome Sequencing Center for Infectious Disease"/>
            <person name="Wu L."/>
            <person name="Ma J."/>
        </authorList>
    </citation>
    <scope>NUCLEOTIDE SEQUENCE [LARGE SCALE GENOMIC DNA]</scope>
    <source>
        <strain evidence="5">CCUG 57113</strain>
    </source>
</reference>
<dbReference type="InterPro" id="IPR003594">
    <property type="entry name" value="HATPase_dom"/>
</dbReference>
<keyword evidence="1" id="KW-0812">Transmembrane</keyword>
<keyword evidence="5" id="KW-1185">Reference proteome</keyword>
<dbReference type="Gene3D" id="3.30.565.10">
    <property type="entry name" value="Histidine kinase-like ATPase, C-terminal domain"/>
    <property type="match status" value="1"/>
</dbReference>
<keyword evidence="1" id="KW-0472">Membrane</keyword>
<feature type="transmembrane region" description="Helical" evidence="1">
    <location>
        <begin position="12"/>
        <end position="33"/>
    </location>
</feature>
<keyword evidence="1" id="KW-1133">Transmembrane helix</keyword>
<dbReference type="PANTHER" id="PTHR34220">
    <property type="entry name" value="SENSOR HISTIDINE KINASE YPDA"/>
    <property type="match status" value="1"/>
</dbReference>
<evidence type="ECO:0000259" key="2">
    <source>
        <dbReference type="Pfam" id="PF02518"/>
    </source>
</evidence>
<dbReference type="Pfam" id="PF02518">
    <property type="entry name" value="HATPase_c"/>
    <property type="match status" value="1"/>
</dbReference>
<organism evidence="4 5">
    <name type="scientific">Cohnella suwonensis</name>
    <dbReference type="NCBI Taxonomy" id="696072"/>
    <lineage>
        <taxon>Bacteria</taxon>
        <taxon>Bacillati</taxon>
        <taxon>Bacillota</taxon>
        <taxon>Bacilli</taxon>
        <taxon>Bacillales</taxon>
        <taxon>Paenibacillaceae</taxon>
        <taxon>Cohnella</taxon>
    </lineage>
</organism>